<evidence type="ECO:0000313" key="3">
    <source>
        <dbReference type="EMBL" id="SEP02149.1"/>
    </source>
</evidence>
<sequence length="147" mass="15233">MGELIGRTVFPGEATGIPLVLDAPLSFWGGTDPTGRIVDEHHPQRGAVVTGRVLVLPKARGSSSSSSVLAEQIRSGTGPAALVLTEPDAILMLGAWVAAELYGHRLPIVVLSTEDYDRLCARSGPVTIVAGPERAMITAAAALRPSG</sequence>
<evidence type="ECO:0000313" key="4">
    <source>
        <dbReference type="Proteomes" id="UP000198582"/>
    </source>
</evidence>
<dbReference type="GO" id="GO:0016829">
    <property type="term" value="F:lyase activity"/>
    <property type="evidence" value="ECO:0007669"/>
    <property type="project" value="UniProtKB-KW"/>
</dbReference>
<dbReference type="InterPro" id="IPR002840">
    <property type="entry name" value="PMDh-S-like_dom"/>
</dbReference>
<dbReference type="Gene3D" id="3.50.30.10">
    <property type="entry name" value="Phosphohistidine domain"/>
    <property type="match status" value="1"/>
</dbReference>
<dbReference type="EMBL" id="FOEF01000003">
    <property type="protein sequence ID" value="SEP02149.1"/>
    <property type="molecule type" value="Genomic_DNA"/>
</dbReference>
<dbReference type="PANTHER" id="PTHR36577:SF3">
    <property type="entry name" value="DUF521 DOMAIN PROTEIN (AFU_ORTHOLOGUE AFUA_6G00490)"/>
    <property type="match status" value="1"/>
</dbReference>
<evidence type="ECO:0000259" key="2">
    <source>
        <dbReference type="Pfam" id="PF01989"/>
    </source>
</evidence>
<dbReference type="Pfam" id="PF01989">
    <property type="entry name" value="AcnX_swivel_put"/>
    <property type="match status" value="1"/>
</dbReference>
<name>A0A1H8UFZ4_9PSEU</name>
<keyword evidence="4" id="KW-1185">Reference proteome</keyword>
<evidence type="ECO:0000256" key="1">
    <source>
        <dbReference type="ARBA" id="ARBA00023239"/>
    </source>
</evidence>
<dbReference type="STRING" id="394193.SAMN04489732_103257"/>
<proteinExistence type="predicted"/>
<accession>A0A1H8UFZ4</accession>
<gene>
    <name evidence="3" type="ORF">SAMN04489732_103257</name>
</gene>
<feature type="domain" description="Phosphomevalonate dehydratase small subunit-like" evidence="2">
    <location>
        <begin position="25"/>
        <end position="107"/>
    </location>
</feature>
<dbReference type="AlphaFoldDB" id="A0A1H8UFZ4"/>
<dbReference type="Proteomes" id="UP000198582">
    <property type="component" value="Unassembled WGS sequence"/>
</dbReference>
<dbReference type="SUPFAM" id="SSF52016">
    <property type="entry name" value="LeuD/IlvD-like"/>
    <property type="match status" value="1"/>
</dbReference>
<protein>
    <submittedName>
        <fullName evidence="3">Predicted aconitase subunit 2</fullName>
    </submittedName>
</protein>
<keyword evidence="1" id="KW-0456">Lyase</keyword>
<reference evidence="4" key="1">
    <citation type="submission" date="2016-10" db="EMBL/GenBank/DDBJ databases">
        <authorList>
            <person name="Varghese N."/>
            <person name="Submissions S."/>
        </authorList>
    </citation>
    <scope>NUCLEOTIDE SEQUENCE [LARGE SCALE GENOMIC DNA]</scope>
    <source>
        <strain evidence="4">DSM 44993</strain>
    </source>
</reference>
<dbReference type="PANTHER" id="PTHR36577">
    <property type="entry name" value="DUF521 DOMAIN PROTEIN (AFU_ORTHOLOGUE AFUA_6G00490)"/>
    <property type="match status" value="1"/>
</dbReference>
<organism evidence="3 4">
    <name type="scientific">Amycolatopsis saalfeldensis</name>
    <dbReference type="NCBI Taxonomy" id="394193"/>
    <lineage>
        <taxon>Bacteria</taxon>
        <taxon>Bacillati</taxon>
        <taxon>Actinomycetota</taxon>
        <taxon>Actinomycetes</taxon>
        <taxon>Pseudonocardiales</taxon>
        <taxon>Pseudonocardiaceae</taxon>
        <taxon>Amycolatopsis</taxon>
    </lineage>
</organism>
<dbReference type="RefSeq" id="WP_218156727.1">
    <property type="nucleotide sequence ID" value="NZ_FOEF01000003.1"/>
</dbReference>